<evidence type="ECO:0000313" key="2">
    <source>
        <dbReference type="EMBL" id="OXA36705.1"/>
    </source>
</evidence>
<gene>
    <name evidence="2" type="ORF">Fcan01_28529</name>
</gene>
<reference evidence="2 3" key="1">
    <citation type="submission" date="2015-12" db="EMBL/GenBank/DDBJ databases">
        <title>The genome of Folsomia candida.</title>
        <authorList>
            <person name="Faddeeva A."/>
            <person name="Derks M.F."/>
            <person name="Anvar Y."/>
            <person name="Smit S."/>
            <person name="Van Straalen N."/>
            <person name="Roelofs D."/>
        </authorList>
    </citation>
    <scope>NUCLEOTIDE SEQUENCE [LARGE SCALE GENOMIC DNA]</scope>
    <source>
        <strain evidence="2 3">VU population</strain>
        <tissue evidence="2">Whole body</tissue>
    </source>
</reference>
<comment type="caution">
    <text evidence="2">The sequence shown here is derived from an EMBL/GenBank/DDBJ whole genome shotgun (WGS) entry which is preliminary data.</text>
</comment>
<dbReference type="Proteomes" id="UP000198287">
    <property type="component" value="Unassembled WGS sequence"/>
</dbReference>
<keyword evidence="3" id="KW-1185">Reference proteome</keyword>
<proteinExistence type="predicted"/>
<evidence type="ECO:0000313" key="3">
    <source>
        <dbReference type="Proteomes" id="UP000198287"/>
    </source>
</evidence>
<sequence>MECGVTDGVPVAGSSSGTHRNIANSPDSKTTNGLHCIFSHISLPYGPGENGICGKLHITHQLGDSVHKIGRKSDNWPDYGKLFIKFALIVELHGYLKKGYGQSCRTFLRELVPDEDSEFICHSKIFVLLSGEEKGIKKGANLKECQSSVLPRNSVSFKLKLPENHDQLPSSIGFWFRVEYFLVAYLRTNDGYVQVDTKPLPGYHGHNLVSIQNECETIIWTSVTKEFTLVFTSPRKYYLIGSKQGLPFNVTLTFARQVGPEISIQCWVALIEKISIGEAKPIERVLDTKTQSKHVPGLSLTFRGKFLDPENKVGCEDKWLSASFNPSGDGQLKIQHYLRFRIFFGEGCFDLGKVRGEVEIFIGTGRVVGGQGRVISRGFLSRMRSQSVSSLLSLFPPSYSRTGSRRGSVMSLETCQLTKNLNTLDIHYESVLVEN</sequence>
<protein>
    <submittedName>
        <fullName evidence="2">Uncharacterized protein</fullName>
    </submittedName>
</protein>
<dbReference type="EMBL" id="LNIX01000077">
    <property type="protein sequence ID" value="OXA36705.1"/>
    <property type="molecule type" value="Genomic_DNA"/>
</dbReference>
<organism evidence="2 3">
    <name type="scientific">Folsomia candida</name>
    <name type="common">Springtail</name>
    <dbReference type="NCBI Taxonomy" id="158441"/>
    <lineage>
        <taxon>Eukaryota</taxon>
        <taxon>Metazoa</taxon>
        <taxon>Ecdysozoa</taxon>
        <taxon>Arthropoda</taxon>
        <taxon>Hexapoda</taxon>
        <taxon>Collembola</taxon>
        <taxon>Entomobryomorpha</taxon>
        <taxon>Isotomoidea</taxon>
        <taxon>Isotomidae</taxon>
        <taxon>Proisotominae</taxon>
        <taxon>Folsomia</taxon>
    </lineage>
</organism>
<name>A0A226CT94_FOLCA</name>
<accession>A0A226CT94</accession>
<evidence type="ECO:0000256" key="1">
    <source>
        <dbReference type="SAM" id="MobiDB-lite"/>
    </source>
</evidence>
<dbReference type="AlphaFoldDB" id="A0A226CT94"/>
<feature type="compositionally biased region" description="Polar residues" evidence="1">
    <location>
        <begin position="13"/>
        <end position="26"/>
    </location>
</feature>
<feature type="region of interest" description="Disordered" evidence="1">
    <location>
        <begin position="1"/>
        <end position="26"/>
    </location>
</feature>